<reference evidence="2 3" key="1">
    <citation type="submission" date="2018-10" db="EMBL/GenBank/DDBJ databases">
        <title>Genomic Encyclopedia of Archaeal and Bacterial Type Strains, Phase II (KMG-II): from individual species to whole genera.</title>
        <authorList>
            <person name="Goeker M."/>
        </authorList>
    </citation>
    <scope>NUCLEOTIDE SEQUENCE [LARGE SCALE GENOMIC DNA]</scope>
    <source>
        <strain evidence="2 3">DSM 23424</strain>
    </source>
</reference>
<feature type="transmembrane region" description="Helical" evidence="1">
    <location>
        <begin position="80"/>
        <end position="100"/>
    </location>
</feature>
<name>A0A3L9Z1M1_9FLAO</name>
<dbReference type="EMBL" id="REFC01000011">
    <property type="protein sequence ID" value="RMA66424.1"/>
    <property type="molecule type" value="Genomic_DNA"/>
</dbReference>
<keyword evidence="1" id="KW-0812">Transmembrane</keyword>
<keyword evidence="1" id="KW-0472">Membrane</keyword>
<protein>
    <submittedName>
        <fullName evidence="2">Uncharacterized protein</fullName>
    </submittedName>
</protein>
<comment type="caution">
    <text evidence="2">The sequence shown here is derived from an EMBL/GenBank/DDBJ whole genome shotgun (WGS) entry which is preliminary data.</text>
</comment>
<evidence type="ECO:0000256" key="1">
    <source>
        <dbReference type="SAM" id="Phobius"/>
    </source>
</evidence>
<feature type="transmembrane region" description="Helical" evidence="1">
    <location>
        <begin position="112"/>
        <end position="133"/>
    </location>
</feature>
<evidence type="ECO:0000313" key="3">
    <source>
        <dbReference type="Proteomes" id="UP000271339"/>
    </source>
</evidence>
<evidence type="ECO:0000313" key="2">
    <source>
        <dbReference type="EMBL" id="RMA66424.1"/>
    </source>
</evidence>
<sequence>MFSKANIVSTLITSIWGLAGGFLLWGLLAEPYLTPHILISDIMRDPPDMIHLILGCLIQGFAFSTLYSRWANGNFGLGSGLSFGIWITLLLGLGAGLIDYATSTIVDIQGTLINFIIYLIFFGITGLLAGIIFKKLG</sequence>
<keyword evidence="3" id="KW-1185">Reference proteome</keyword>
<keyword evidence="1" id="KW-1133">Transmembrane helix</keyword>
<dbReference type="RefSeq" id="WP_121906420.1">
    <property type="nucleotide sequence ID" value="NZ_REFC01000011.1"/>
</dbReference>
<organism evidence="2 3">
    <name type="scientific">Ulvibacter antarcticus</name>
    <dbReference type="NCBI Taxonomy" id="442714"/>
    <lineage>
        <taxon>Bacteria</taxon>
        <taxon>Pseudomonadati</taxon>
        <taxon>Bacteroidota</taxon>
        <taxon>Flavobacteriia</taxon>
        <taxon>Flavobacteriales</taxon>
        <taxon>Flavobacteriaceae</taxon>
        <taxon>Ulvibacter</taxon>
    </lineage>
</organism>
<dbReference type="Proteomes" id="UP000271339">
    <property type="component" value="Unassembled WGS sequence"/>
</dbReference>
<feature type="transmembrane region" description="Helical" evidence="1">
    <location>
        <begin position="49"/>
        <end position="68"/>
    </location>
</feature>
<feature type="transmembrane region" description="Helical" evidence="1">
    <location>
        <begin position="7"/>
        <end position="29"/>
    </location>
</feature>
<gene>
    <name evidence="2" type="ORF">BXY75_0849</name>
</gene>
<dbReference type="AlphaFoldDB" id="A0A3L9Z1M1"/>
<proteinExistence type="predicted"/>
<accession>A0A3L9Z1M1</accession>
<dbReference type="OrthoDB" id="1444489at2"/>